<reference evidence="2" key="1">
    <citation type="journal article" date="2013" name="Nature">
        <title>The genomes of four tapeworm species reveal adaptations to parasitism.</title>
        <authorList>
            <person name="Tsai I.J."/>
            <person name="Zarowiecki M."/>
            <person name="Holroyd N."/>
            <person name="Garciarrubio A."/>
            <person name="Sanchez-Flores A."/>
            <person name="Brooks K.L."/>
            <person name="Tracey A."/>
            <person name="Bobes R.J."/>
            <person name="Fragoso G."/>
            <person name="Sciutto E."/>
            <person name="Aslett M."/>
            <person name="Beasley H."/>
            <person name="Bennett H.M."/>
            <person name="Cai J."/>
            <person name="Camicia F."/>
            <person name="Clark R."/>
            <person name="Cucher M."/>
            <person name="De Silva N."/>
            <person name="Day T.A."/>
            <person name="Deplazes P."/>
            <person name="Estrada K."/>
            <person name="Fernandez C."/>
            <person name="Holland P.W."/>
            <person name="Hou J."/>
            <person name="Hu S."/>
            <person name="Huckvale T."/>
            <person name="Hung S.S."/>
            <person name="Kamenetzky L."/>
            <person name="Keane J.A."/>
            <person name="Kiss F."/>
            <person name="Koziol U."/>
            <person name="Lambert O."/>
            <person name="Liu K."/>
            <person name="Luo X."/>
            <person name="Luo Y."/>
            <person name="Macchiaroli N."/>
            <person name="Nichol S."/>
            <person name="Paps J."/>
            <person name="Parkinson J."/>
            <person name="Pouchkina-Stantcheva N."/>
            <person name="Riddiford N."/>
            <person name="Rosenzvit M."/>
            <person name="Salinas G."/>
            <person name="Wasmuth J.D."/>
            <person name="Zamanian M."/>
            <person name="Zheng Y."/>
            <person name="Cai X."/>
            <person name="Soberon X."/>
            <person name="Olson P.D."/>
            <person name="Laclette J.P."/>
            <person name="Brehm K."/>
            <person name="Berriman M."/>
            <person name="Garciarrubio A."/>
            <person name="Bobes R.J."/>
            <person name="Fragoso G."/>
            <person name="Sanchez-Flores A."/>
            <person name="Estrada K."/>
            <person name="Cevallos M.A."/>
            <person name="Morett E."/>
            <person name="Gonzalez V."/>
            <person name="Portillo T."/>
            <person name="Ochoa-Leyva A."/>
            <person name="Jose M.V."/>
            <person name="Sciutto E."/>
            <person name="Landa A."/>
            <person name="Jimenez L."/>
            <person name="Valdes V."/>
            <person name="Carrero J.C."/>
            <person name="Larralde C."/>
            <person name="Morales-Montor J."/>
            <person name="Limon-Lason J."/>
            <person name="Soberon X."/>
            <person name="Laclette J.P."/>
        </authorList>
    </citation>
    <scope>NUCLEOTIDE SEQUENCE [LARGE SCALE GENOMIC DNA]</scope>
</reference>
<proteinExistence type="predicted"/>
<keyword evidence="3" id="KW-1185">Reference proteome</keyword>
<feature type="region of interest" description="Disordered" evidence="1">
    <location>
        <begin position="43"/>
        <end position="88"/>
    </location>
</feature>
<evidence type="ECO:0000313" key="3">
    <source>
        <dbReference type="Proteomes" id="UP000017246"/>
    </source>
</evidence>
<protein>
    <submittedName>
        <fullName evidence="2">Translation factor GUF1 like, mitochondrial</fullName>
    </submittedName>
</protein>
<name>A0A0S4MPE5_ECHMU</name>
<reference evidence="2" key="2">
    <citation type="submission" date="2015-11" db="EMBL/GenBank/DDBJ databases">
        <authorList>
            <person name="Zhang Y."/>
            <person name="Guo Z."/>
        </authorList>
    </citation>
    <scope>NUCLEOTIDE SEQUENCE</scope>
</reference>
<feature type="compositionally biased region" description="Polar residues" evidence="1">
    <location>
        <begin position="43"/>
        <end position="58"/>
    </location>
</feature>
<evidence type="ECO:0000313" key="2">
    <source>
        <dbReference type="EMBL" id="CUT98734.1"/>
    </source>
</evidence>
<evidence type="ECO:0000256" key="1">
    <source>
        <dbReference type="SAM" id="MobiDB-lite"/>
    </source>
</evidence>
<dbReference type="EMBL" id="LN902844">
    <property type="protein sequence ID" value="CUT98734.1"/>
    <property type="molecule type" value="Genomic_DNA"/>
</dbReference>
<accession>A0A0S4MPE5</accession>
<sequence>MNRKGGRESNFSVLYSACDYAQLHITTSEKIYSQIFPKKLAQDQNRQTLTTSPYQPMTTVPPTPERTIKHRLQRPNKGETSPPTPTPLLAATHTFTKTCGANPTTTTGRCLFVAVGL</sequence>
<dbReference type="Proteomes" id="UP000017246">
    <property type="component" value="Unassembled WGS sequence"/>
</dbReference>
<organism evidence="2 3">
    <name type="scientific">Echinococcus multilocularis</name>
    <name type="common">Fox tapeworm</name>
    <dbReference type="NCBI Taxonomy" id="6211"/>
    <lineage>
        <taxon>Eukaryota</taxon>
        <taxon>Metazoa</taxon>
        <taxon>Spiralia</taxon>
        <taxon>Lophotrochozoa</taxon>
        <taxon>Platyhelminthes</taxon>
        <taxon>Cestoda</taxon>
        <taxon>Eucestoda</taxon>
        <taxon>Cyclophyllidea</taxon>
        <taxon>Taeniidae</taxon>
        <taxon>Echinococcus</taxon>
    </lineage>
</organism>
<dbReference type="AlphaFoldDB" id="A0A0S4MPE5"/>